<protein>
    <submittedName>
        <fullName evidence="8">Zinc metalloprotease Rip3</fullName>
    </submittedName>
</protein>
<accession>A0ABY5MES9</accession>
<evidence type="ECO:0000256" key="3">
    <source>
        <dbReference type="ARBA" id="ARBA00022670"/>
    </source>
</evidence>
<evidence type="ECO:0000313" key="9">
    <source>
        <dbReference type="Proteomes" id="UP001342418"/>
    </source>
</evidence>
<dbReference type="PANTHER" id="PTHR39188:SF3">
    <property type="entry name" value="STAGE IV SPORULATION PROTEIN FB"/>
    <property type="match status" value="1"/>
</dbReference>
<name>A0ABY5MES9_9HYPH</name>
<evidence type="ECO:0000256" key="2">
    <source>
        <dbReference type="ARBA" id="ARBA00007931"/>
    </source>
</evidence>
<keyword evidence="3" id="KW-0645">Protease</keyword>
<evidence type="ECO:0000256" key="5">
    <source>
        <dbReference type="ARBA" id="ARBA00022833"/>
    </source>
</evidence>
<comment type="similarity">
    <text evidence="2">Belongs to the peptidase M50B family.</text>
</comment>
<evidence type="ECO:0000256" key="1">
    <source>
        <dbReference type="ARBA" id="ARBA00001947"/>
    </source>
</evidence>
<organism evidence="8 9">
    <name type="scientific">Nitratireductor thuwali</name>
    <dbReference type="NCBI Taxonomy" id="2267699"/>
    <lineage>
        <taxon>Bacteria</taxon>
        <taxon>Pseudomonadati</taxon>
        <taxon>Pseudomonadota</taxon>
        <taxon>Alphaproteobacteria</taxon>
        <taxon>Hyphomicrobiales</taxon>
        <taxon>Phyllobacteriaceae</taxon>
        <taxon>Nitratireductor</taxon>
    </lineage>
</organism>
<evidence type="ECO:0000256" key="6">
    <source>
        <dbReference type="ARBA" id="ARBA00023049"/>
    </source>
</evidence>
<keyword evidence="7" id="KW-0812">Transmembrane</keyword>
<keyword evidence="6 8" id="KW-0482">Metalloprotease</keyword>
<dbReference type="RefSeq" id="WP_338528966.1">
    <property type="nucleotide sequence ID" value="NZ_CP030941.1"/>
</dbReference>
<keyword evidence="7" id="KW-1133">Transmembrane helix</keyword>
<comment type="cofactor">
    <cofactor evidence="1">
        <name>Zn(2+)</name>
        <dbReference type="ChEBI" id="CHEBI:29105"/>
    </cofactor>
</comment>
<feature type="transmembrane region" description="Helical" evidence="7">
    <location>
        <begin position="7"/>
        <end position="29"/>
    </location>
</feature>
<dbReference type="Proteomes" id="UP001342418">
    <property type="component" value="Chromosome"/>
</dbReference>
<sequence length="242" mass="24936">MLTRRFMLLTVAGVTVSADVSWIAVAPLLLWTLSEVTMPALVPELSGTAYWGMALAATCGVVLSLMLRELTHIFVARRAGVPLDAVTLFIFGGVAAAPPGRVKAELKAAAAGLLASIALAVLLFAFFVLEAGPRMSLAALGVALFLMGFNGIVAAIGLLPAYPLSSGRVLRSALTHWIEDAGKATRIARAIAGAIASAILAAGAWIAASGGVLAGLWLMLLGLLIGAVALFDKRDRAAPQRP</sequence>
<evidence type="ECO:0000256" key="7">
    <source>
        <dbReference type="SAM" id="Phobius"/>
    </source>
</evidence>
<dbReference type="EMBL" id="CP030941">
    <property type="protein sequence ID" value="UUP16553.1"/>
    <property type="molecule type" value="Genomic_DNA"/>
</dbReference>
<feature type="transmembrane region" description="Helical" evidence="7">
    <location>
        <begin position="108"/>
        <end position="129"/>
    </location>
</feature>
<keyword evidence="9" id="KW-1185">Reference proteome</keyword>
<keyword evidence="7" id="KW-0472">Membrane</keyword>
<feature type="transmembrane region" description="Helical" evidence="7">
    <location>
        <begin position="135"/>
        <end position="162"/>
    </location>
</feature>
<evidence type="ECO:0000256" key="4">
    <source>
        <dbReference type="ARBA" id="ARBA00022801"/>
    </source>
</evidence>
<dbReference type="PANTHER" id="PTHR39188">
    <property type="entry name" value="MEMBRANE-ASSOCIATED ZINC METALLOPROTEASE M50B"/>
    <property type="match status" value="1"/>
</dbReference>
<keyword evidence="4" id="KW-0378">Hydrolase</keyword>
<keyword evidence="5" id="KW-0862">Zinc</keyword>
<feature type="transmembrane region" description="Helical" evidence="7">
    <location>
        <begin position="49"/>
        <end position="67"/>
    </location>
</feature>
<gene>
    <name evidence="8" type="primary">rip3_2</name>
    <name evidence="8" type="ORF">NTH_01000</name>
</gene>
<reference evidence="8 9" key="1">
    <citation type="submission" date="2018-07" db="EMBL/GenBank/DDBJ databases">
        <title>Genome sequence of Nitratireductor thuwali#1536.</title>
        <authorList>
            <person name="Michoud G."/>
            <person name="Merlino G."/>
            <person name="Sefrji F.O."/>
            <person name="Daffonchio D."/>
        </authorList>
    </citation>
    <scope>NUCLEOTIDE SEQUENCE [LARGE SCALE GENOMIC DNA]</scope>
    <source>
        <strain evidence="9">Nit1536</strain>
    </source>
</reference>
<evidence type="ECO:0000313" key="8">
    <source>
        <dbReference type="EMBL" id="UUP16553.1"/>
    </source>
</evidence>
<feature type="transmembrane region" description="Helical" evidence="7">
    <location>
        <begin position="214"/>
        <end position="231"/>
    </location>
</feature>
<dbReference type="GO" id="GO:0008237">
    <property type="term" value="F:metallopeptidase activity"/>
    <property type="evidence" value="ECO:0007669"/>
    <property type="project" value="UniProtKB-KW"/>
</dbReference>
<proteinExistence type="inferred from homology"/>